<protein>
    <recommendedName>
        <fullName evidence="4">G protein-coupled receptor</fullName>
    </recommendedName>
</protein>
<organism evidence="2 3">
    <name type="scientific">Pristionchus fissidentatus</name>
    <dbReference type="NCBI Taxonomy" id="1538716"/>
    <lineage>
        <taxon>Eukaryota</taxon>
        <taxon>Metazoa</taxon>
        <taxon>Ecdysozoa</taxon>
        <taxon>Nematoda</taxon>
        <taxon>Chromadorea</taxon>
        <taxon>Rhabditida</taxon>
        <taxon>Rhabditina</taxon>
        <taxon>Diplogasteromorpha</taxon>
        <taxon>Diplogasteroidea</taxon>
        <taxon>Neodiplogasteridae</taxon>
        <taxon>Pristionchus</taxon>
    </lineage>
</organism>
<evidence type="ECO:0008006" key="4">
    <source>
        <dbReference type="Google" id="ProtNLM"/>
    </source>
</evidence>
<proteinExistence type="predicted"/>
<feature type="transmembrane region" description="Helical" evidence="1">
    <location>
        <begin position="12"/>
        <end position="30"/>
    </location>
</feature>
<evidence type="ECO:0000313" key="2">
    <source>
        <dbReference type="EMBL" id="GMT27417.1"/>
    </source>
</evidence>
<sequence>DSSDYTVFLSTQSGLILVAFLIFFFTLRVMSSFSAIHGNCKFFLLLTAFGQCCILLSHTFKVCFWFTVENFNRFVMYKQPFFKAVQPLNEFGYFLTDCNSFLLIMERTIACSKSKSSYEESGTHWSILIACETICMGLSAFCAYLIHFEGRALECCLIAISIDIVSLIVLAICFAYCRRSYANLVDVGSRYQMREVEYITRALLPACLITFLLRAFALAIAIFTYFKPDIFPTYIIFISAFHCIQTVNSAQYGLVIVLRHEFVSL</sequence>
<dbReference type="AlphaFoldDB" id="A0AAV5WBN1"/>
<feature type="transmembrane region" description="Helical" evidence="1">
    <location>
        <begin position="158"/>
        <end position="177"/>
    </location>
</feature>
<dbReference type="EMBL" id="BTSY01000005">
    <property type="protein sequence ID" value="GMT27417.1"/>
    <property type="molecule type" value="Genomic_DNA"/>
</dbReference>
<dbReference type="PANTHER" id="PTHR47521">
    <property type="entry name" value="SERPENTINE RECEPTOR, CLASS E (EPSILON)-RELATED"/>
    <property type="match status" value="1"/>
</dbReference>
<accession>A0AAV5WBN1</accession>
<name>A0AAV5WBN1_9BILA</name>
<gene>
    <name evidence="2" type="ORF">PFISCL1PPCAC_18714</name>
</gene>
<feature type="transmembrane region" description="Helical" evidence="1">
    <location>
        <begin position="234"/>
        <end position="258"/>
    </location>
</feature>
<dbReference type="InterPro" id="IPR052860">
    <property type="entry name" value="NRL-GPCR1"/>
</dbReference>
<feature type="non-terminal residue" evidence="2">
    <location>
        <position position="1"/>
    </location>
</feature>
<comment type="caution">
    <text evidence="2">The sequence shown here is derived from an EMBL/GenBank/DDBJ whole genome shotgun (WGS) entry which is preliminary data.</text>
</comment>
<feature type="non-terminal residue" evidence="2">
    <location>
        <position position="265"/>
    </location>
</feature>
<keyword evidence="1" id="KW-0812">Transmembrane</keyword>
<reference evidence="2" key="1">
    <citation type="submission" date="2023-10" db="EMBL/GenBank/DDBJ databases">
        <title>Genome assembly of Pristionchus species.</title>
        <authorList>
            <person name="Yoshida K."/>
            <person name="Sommer R.J."/>
        </authorList>
    </citation>
    <scope>NUCLEOTIDE SEQUENCE</scope>
    <source>
        <strain evidence="2">RS5133</strain>
    </source>
</reference>
<evidence type="ECO:0000256" key="1">
    <source>
        <dbReference type="SAM" id="Phobius"/>
    </source>
</evidence>
<feature type="transmembrane region" description="Helical" evidence="1">
    <location>
        <begin position="125"/>
        <end position="146"/>
    </location>
</feature>
<evidence type="ECO:0000313" key="3">
    <source>
        <dbReference type="Proteomes" id="UP001432322"/>
    </source>
</evidence>
<dbReference type="Proteomes" id="UP001432322">
    <property type="component" value="Unassembled WGS sequence"/>
</dbReference>
<feature type="transmembrane region" description="Helical" evidence="1">
    <location>
        <begin position="42"/>
        <end position="68"/>
    </location>
</feature>
<feature type="transmembrane region" description="Helical" evidence="1">
    <location>
        <begin position="198"/>
        <end position="222"/>
    </location>
</feature>
<keyword evidence="3" id="KW-1185">Reference proteome</keyword>
<dbReference type="PANTHER" id="PTHR47521:SF18">
    <property type="entry name" value="G PROTEIN-COUPLED RECEPTOR-RELATED"/>
    <property type="match status" value="1"/>
</dbReference>
<keyword evidence="1" id="KW-1133">Transmembrane helix</keyword>
<keyword evidence="1" id="KW-0472">Membrane</keyword>